<evidence type="ECO:0000256" key="4">
    <source>
        <dbReference type="ARBA" id="ARBA00023136"/>
    </source>
</evidence>
<feature type="compositionally biased region" description="Polar residues" evidence="5">
    <location>
        <begin position="78"/>
        <end position="97"/>
    </location>
</feature>
<dbReference type="Pfam" id="PF14880">
    <property type="entry name" value="COX14"/>
    <property type="match status" value="1"/>
</dbReference>
<evidence type="ECO:0000256" key="6">
    <source>
        <dbReference type="SAM" id="Phobius"/>
    </source>
</evidence>
<evidence type="ECO:0000256" key="2">
    <source>
        <dbReference type="ARBA" id="ARBA00022692"/>
    </source>
</evidence>
<dbReference type="GO" id="GO:0016020">
    <property type="term" value="C:membrane"/>
    <property type="evidence" value="ECO:0007669"/>
    <property type="project" value="UniProtKB-SubCell"/>
</dbReference>
<dbReference type="EMBL" id="KE651166">
    <property type="protein sequence ID" value="EEB07394.1"/>
    <property type="molecule type" value="Genomic_DNA"/>
</dbReference>
<organism evidence="7 9">
    <name type="scientific">Schizosaccharomyces japonicus (strain yFS275 / FY16936)</name>
    <name type="common">Fission yeast</name>
    <dbReference type="NCBI Taxonomy" id="402676"/>
    <lineage>
        <taxon>Eukaryota</taxon>
        <taxon>Fungi</taxon>
        <taxon>Dikarya</taxon>
        <taxon>Ascomycota</taxon>
        <taxon>Taphrinomycotina</taxon>
        <taxon>Schizosaccharomycetes</taxon>
        <taxon>Schizosaccharomycetales</taxon>
        <taxon>Schizosaccharomycetaceae</taxon>
        <taxon>Schizosaccharomyces</taxon>
    </lineage>
</organism>
<feature type="region of interest" description="Disordered" evidence="5">
    <location>
        <begin position="52"/>
        <end position="97"/>
    </location>
</feature>
<dbReference type="AlphaFoldDB" id="B6K2L3"/>
<dbReference type="STRING" id="402676.B6K2L3"/>
<keyword evidence="4 6" id="KW-0472">Membrane</keyword>
<accession>B6K2L3</accession>
<dbReference type="RefSeq" id="XP_002173687.1">
    <property type="nucleotide sequence ID" value="XM_002173651.2"/>
</dbReference>
<evidence type="ECO:0000256" key="3">
    <source>
        <dbReference type="ARBA" id="ARBA00022989"/>
    </source>
</evidence>
<keyword evidence="3 6" id="KW-1133">Transmembrane helix</keyword>
<sequence length="97" mass="10670">MNRLRIYDTLHRTAVSALILATIGGTFLTGRAFMQHRMRRLEALERMEQIGKLSGSQSSENNLGQEQQNALDQVVENELSQVSPNKSSAAAESAAPQ</sequence>
<feature type="transmembrane region" description="Helical" evidence="6">
    <location>
        <begin position="14"/>
        <end position="34"/>
    </location>
</feature>
<evidence type="ECO:0000256" key="1">
    <source>
        <dbReference type="ARBA" id="ARBA00004167"/>
    </source>
</evidence>
<proteinExistence type="predicted"/>
<dbReference type="InterPro" id="IPR029208">
    <property type="entry name" value="COX14"/>
</dbReference>
<dbReference type="HOGENOM" id="CLU_2347900_0_0_1"/>
<comment type="subcellular location">
    <subcellularLocation>
        <location evidence="1">Membrane</location>
        <topology evidence="1">Single-pass membrane protein</topology>
    </subcellularLocation>
</comment>
<keyword evidence="2 6" id="KW-0812">Transmembrane</keyword>
<protein>
    <submittedName>
        <fullName evidence="7">Uncharacterized protein</fullName>
    </submittedName>
</protein>
<evidence type="ECO:0000256" key="5">
    <source>
        <dbReference type="SAM" id="MobiDB-lite"/>
    </source>
</evidence>
<evidence type="ECO:0000313" key="8">
    <source>
        <dbReference type="JaponicusDB" id="SJAG_02480"/>
    </source>
</evidence>
<dbReference type="GeneID" id="7049231"/>
<feature type="compositionally biased region" description="Polar residues" evidence="5">
    <location>
        <begin position="54"/>
        <end position="71"/>
    </location>
</feature>
<evidence type="ECO:0000313" key="7">
    <source>
        <dbReference type="EMBL" id="EEB07394.1"/>
    </source>
</evidence>
<name>B6K2L3_SCHJY</name>
<gene>
    <name evidence="8" type="primary">cox14</name>
    <name evidence="7" type="ORF">SJAG_02480</name>
</gene>
<keyword evidence="9" id="KW-1185">Reference proteome</keyword>
<dbReference type="JaponicusDB" id="SJAG_02480">
    <property type="gene designation" value="cox14"/>
</dbReference>
<reference evidence="7 9" key="1">
    <citation type="journal article" date="2011" name="Science">
        <title>Comparative functional genomics of the fission yeasts.</title>
        <authorList>
            <person name="Rhind N."/>
            <person name="Chen Z."/>
            <person name="Yassour M."/>
            <person name="Thompson D.A."/>
            <person name="Haas B.J."/>
            <person name="Habib N."/>
            <person name="Wapinski I."/>
            <person name="Roy S."/>
            <person name="Lin M.F."/>
            <person name="Heiman D.I."/>
            <person name="Young S.K."/>
            <person name="Furuya K."/>
            <person name="Guo Y."/>
            <person name="Pidoux A."/>
            <person name="Chen H.M."/>
            <person name="Robbertse B."/>
            <person name="Goldberg J.M."/>
            <person name="Aoki K."/>
            <person name="Bayne E.H."/>
            <person name="Berlin A.M."/>
            <person name="Desjardins C.A."/>
            <person name="Dobbs E."/>
            <person name="Dukaj L."/>
            <person name="Fan L."/>
            <person name="FitzGerald M.G."/>
            <person name="French C."/>
            <person name="Gujja S."/>
            <person name="Hansen K."/>
            <person name="Keifenheim D."/>
            <person name="Levin J.Z."/>
            <person name="Mosher R.A."/>
            <person name="Mueller C.A."/>
            <person name="Pfiffner J."/>
            <person name="Priest M."/>
            <person name="Russ C."/>
            <person name="Smialowska A."/>
            <person name="Swoboda P."/>
            <person name="Sykes S.M."/>
            <person name="Vaughn M."/>
            <person name="Vengrova S."/>
            <person name="Yoder R."/>
            <person name="Zeng Q."/>
            <person name="Allshire R."/>
            <person name="Baulcombe D."/>
            <person name="Birren B.W."/>
            <person name="Brown W."/>
            <person name="Ekwall K."/>
            <person name="Kellis M."/>
            <person name="Leatherwood J."/>
            <person name="Levin H."/>
            <person name="Margalit H."/>
            <person name="Martienssen R."/>
            <person name="Nieduszynski C.A."/>
            <person name="Spatafora J.W."/>
            <person name="Friedman N."/>
            <person name="Dalgaard J.Z."/>
            <person name="Baumann P."/>
            <person name="Niki H."/>
            <person name="Regev A."/>
            <person name="Nusbaum C."/>
        </authorList>
    </citation>
    <scope>NUCLEOTIDE SEQUENCE [LARGE SCALE GENOMIC DNA]</scope>
    <source>
        <strain evidence="9">yFS275 / FY16936</strain>
    </source>
</reference>
<evidence type="ECO:0000313" key="9">
    <source>
        <dbReference type="Proteomes" id="UP000001744"/>
    </source>
</evidence>
<dbReference type="VEuPathDB" id="FungiDB:SJAG_02480"/>
<dbReference type="Proteomes" id="UP000001744">
    <property type="component" value="Unassembled WGS sequence"/>
</dbReference>